<evidence type="ECO:0000313" key="2">
    <source>
        <dbReference type="Proteomes" id="UP000035058"/>
    </source>
</evidence>
<sequence length="194" mass="21189">MAVSAGVDPRDRVFALVGRLDESLVVGMVKMAPGPTVYRRRGGVWVQDRALLATLRARSRRRPLLRELTRRDLISSEVARWDAEETRRAAAKSGMYGEVAARPAVPSRAAVTNARRVARAARGDDPAAREDALLAELLDERRRSAEVMGAPVMASAARPTGDRQREVTAARLRELRASRERMGALVAAVRAGGR</sequence>
<accession>K6X373</accession>
<evidence type="ECO:0000313" key="1">
    <source>
        <dbReference type="EMBL" id="GAC00522.1"/>
    </source>
</evidence>
<dbReference type="EMBL" id="BAHE01000016">
    <property type="protein sequence ID" value="GAC00522.1"/>
    <property type="molecule type" value="Genomic_DNA"/>
</dbReference>
<keyword evidence="2" id="KW-1185">Reference proteome</keyword>
<dbReference type="AlphaFoldDB" id="K6X373"/>
<gene>
    <name evidence="1" type="ORF">GONAM_16_00210</name>
</gene>
<dbReference type="Proteomes" id="UP000035058">
    <property type="component" value="Unassembled WGS sequence"/>
</dbReference>
<name>K6X373_9ACTN</name>
<proteinExistence type="predicted"/>
<organism evidence="1 2">
    <name type="scientific">Gordonia namibiensis NBRC 108229</name>
    <dbReference type="NCBI Taxonomy" id="1208314"/>
    <lineage>
        <taxon>Bacteria</taxon>
        <taxon>Bacillati</taxon>
        <taxon>Actinomycetota</taxon>
        <taxon>Actinomycetes</taxon>
        <taxon>Mycobacteriales</taxon>
        <taxon>Gordoniaceae</taxon>
        <taxon>Gordonia</taxon>
    </lineage>
</organism>
<protein>
    <submittedName>
        <fullName evidence="1">Uncharacterized protein</fullName>
    </submittedName>
</protein>
<reference evidence="1 2" key="1">
    <citation type="submission" date="2012-08" db="EMBL/GenBank/DDBJ databases">
        <title>Whole genome shotgun sequence of Gordonia namibiensis NBRC 108229.</title>
        <authorList>
            <person name="Isaki-Nakamura S."/>
            <person name="Hosoyama A."/>
            <person name="Tsuchikane K."/>
            <person name="Katsumata H."/>
            <person name="Baba S."/>
            <person name="Yamazaki S."/>
            <person name="Fujita N."/>
        </authorList>
    </citation>
    <scope>NUCLEOTIDE SEQUENCE [LARGE SCALE GENOMIC DNA]</scope>
    <source>
        <strain evidence="1 2">NBRC 108229</strain>
    </source>
</reference>
<comment type="caution">
    <text evidence="1">The sequence shown here is derived from an EMBL/GenBank/DDBJ whole genome shotgun (WGS) entry which is preliminary data.</text>
</comment>